<dbReference type="AlphaFoldDB" id="A0A1B8GFN9"/>
<reference evidence="3" key="2">
    <citation type="journal article" date="2018" name="Nat. Commun.">
        <title>Extreme sensitivity to ultraviolet light in the fungal pathogen causing white-nose syndrome of bats.</title>
        <authorList>
            <person name="Palmer J.M."/>
            <person name="Drees K.P."/>
            <person name="Foster J.T."/>
            <person name="Lindner D.L."/>
        </authorList>
    </citation>
    <scope>NUCLEOTIDE SEQUENCE [LARGE SCALE GENOMIC DNA]</scope>
    <source>
        <strain evidence="3">UAMH 10579</strain>
    </source>
</reference>
<dbReference type="Pfam" id="PF11951">
    <property type="entry name" value="Fungal_trans_2"/>
    <property type="match status" value="1"/>
</dbReference>
<dbReference type="RefSeq" id="XP_018128377.1">
    <property type="nucleotide sequence ID" value="XM_018277410.1"/>
</dbReference>
<dbReference type="PANTHER" id="PTHR37540:SF5">
    <property type="entry name" value="TRANSCRIPTION FACTOR DOMAIN-CONTAINING PROTEIN"/>
    <property type="match status" value="1"/>
</dbReference>
<reference evidence="2 3" key="1">
    <citation type="submission" date="2016-03" db="EMBL/GenBank/DDBJ databases">
        <title>Comparative genomics of Pseudogymnoascus destructans, the fungus causing white-nose syndrome of bats.</title>
        <authorList>
            <person name="Palmer J.M."/>
            <person name="Drees K.P."/>
            <person name="Foster J.T."/>
            <person name="Lindner D.L."/>
        </authorList>
    </citation>
    <scope>NUCLEOTIDE SEQUENCE [LARGE SCALE GENOMIC DNA]</scope>
    <source>
        <strain evidence="2 3">UAMH 10579</strain>
    </source>
</reference>
<feature type="region of interest" description="Disordered" evidence="1">
    <location>
        <begin position="86"/>
        <end position="141"/>
    </location>
</feature>
<feature type="compositionally biased region" description="Basic and acidic residues" evidence="1">
    <location>
        <begin position="1"/>
        <end position="10"/>
    </location>
</feature>
<dbReference type="InterPro" id="IPR021858">
    <property type="entry name" value="Fun_TF"/>
</dbReference>
<protein>
    <submittedName>
        <fullName evidence="2">Uncharacterized protein</fullName>
    </submittedName>
</protein>
<evidence type="ECO:0000313" key="2">
    <source>
        <dbReference type="EMBL" id="OBT94644.1"/>
    </source>
</evidence>
<dbReference type="PANTHER" id="PTHR37540">
    <property type="entry name" value="TRANSCRIPTION FACTOR (ACR-2), PUTATIVE-RELATED-RELATED"/>
    <property type="match status" value="1"/>
</dbReference>
<dbReference type="GeneID" id="28841368"/>
<sequence length="500" mass="55415">MSSQSGKDHQVAPGVVTGPSTSLYGVQPTRPEGSREPGVADSLNQSEAVAQPKQLIFITVTDRPESAKATYSHVVRTQAMRSFLRAKREESTFSPKKTETASSRAAPVTAKSSQTKFKLSTWSRKSPKNNNPSSAPDESDNTSYTINSFALNPEGNWISFSFKDPALLHATLGVVALHRDLLIHREPSADSLTHKGQAIHAINSRLLSGQPPSDENLAVVAVLIKLETLHGTSDASKPHMKGLMEMLRIRGGVNNLMHNQVLLRVLTWIDLLYATMWGSKPCIAPNQLHPGPLAVILEDIAIKYLPIAQYKEGPSMFSLNEHINFDVWETLQQISAAKAKASELSLEERKTISHVIYLVNHRLLMDLAKCNSCEASSLYKAFSVAAILYLHLIIREIPRMARIHLPLTERLRLFVKCAFTTQVIEGQVLGFVVWMIFLGAAASPPGESSDYFINLLALILETLGIQDKDQLRNQLRELAWFDDISDRYLTIVWAEMTATS</sequence>
<feature type="region of interest" description="Disordered" evidence="1">
    <location>
        <begin position="1"/>
        <end position="48"/>
    </location>
</feature>
<name>A0A1B8GFN9_9PEZI</name>
<feature type="compositionally biased region" description="Polar residues" evidence="1">
    <location>
        <begin position="110"/>
        <end position="124"/>
    </location>
</feature>
<dbReference type="EMBL" id="KV460242">
    <property type="protein sequence ID" value="OBT94644.1"/>
    <property type="molecule type" value="Genomic_DNA"/>
</dbReference>
<gene>
    <name evidence="2" type="ORF">VE01_07982</name>
</gene>
<evidence type="ECO:0000313" key="3">
    <source>
        <dbReference type="Proteomes" id="UP000091956"/>
    </source>
</evidence>
<accession>A0A1B8GFN9</accession>
<keyword evidence="3" id="KW-1185">Reference proteome</keyword>
<feature type="compositionally biased region" description="Basic and acidic residues" evidence="1">
    <location>
        <begin position="86"/>
        <end position="99"/>
    </location>
</feature>
<evidence type="ECO:0000256" key="1">
    <source>
        <dbReference type="SAM" id="MobiDB-lite"/>
    </source>
</evidence>
<organism evidence="2 3">
    <name type="scientific">Pseudogymnoascus verrucosus</name>
    <dbReference type="NCBI Taxonomy" id="342668"/>
    <lineage>
        <taxon>Eukaryota</taxon>
        <taxon>Fungi</taxon>
        <taxon>Dikarya</taxon>
        <taxon>Ascomycota</taxon>
        <taxon>Pezizomycotina</taxon>
        <taxon>Leotiomycetes</taxon>
        <taxon>Thelebolales</taxon>
        <taxon>Thelebolaceae</taxon>
        <taxon>Pseudogymnoascus</taxon>
    </lineage>
</organism>
<proteinExistence type="predicted"/>
<dbReference type="Proteomes" id="UP000091956">
    <property type="component" value="Unassembled WGS sequence"/>
</dbReference>